<feature type="compositionally biased region" description="Basic residues" evidence="1">
    <location>
        <begin position="48"/>
        <end position="57"/>
    </location>
</feature>
<evidence type="ECO:0000313" key="3">
    <source>
        <dbReference type="Ensembl" id="ENSPSMP00000001738.1"/>
    </source>
</evidence>
<sequence length="291" mass="32287">MKSGRWGGPVPLLPLVTSCWAPCLGDAESLRTSYTMVDVFMFRVPHERRKEKKKKHKGLPEDQRSPHGHTLQKGEGAQSPEDKTEPGEDKAAEEGPSLSKTDPRKDAKGKAGHLSTAKAVGQSWELSPPMAESFCVRDVSLSRIPFSPYPLQTEKCALPRARLPQQGSFQHFMDMRAAKRLAGQKQRRSRFGNVSVHKCYQFGQVFSPFQALATTEMQRLVFPQDLPMSPHVQRMGASCSTDVNLQDLPLSSTELGLGKDVDNHEKGEPASHMKTPLFPPIVKATKSNDMK</sequence>
<feature type="compositionally biased region" description="Basic and acidic residues" evidence="1">
    <location>
        <begin position="80"/>
        <end position="93"/>
    </location>
</feature>
<dbReference type="Ensembl" id="ENSPSMT00000002030.1">
    <property type="protein sequence ID" value="ENSPSMP00000001738.1"/>
    <property type="gene ID" value="ENSPSMG00000001311.1"/>
</dbReference>
<dbReference type="PROSITE" id="PS51257">
    <property type="entry name" value="PROKAR_LIPOPROTEIN"/>
    <property type="match status" value="1"/>
</dbReference>
<keyword evidence="4" id="KW-1185">Reference proteome</keyword>
<feature type="signal peptide" evidence="2">
    <location>
        <begin position="1"/>
        <end position="27"/>
    </location>
</feature>
<evidence type="ECO:0000256" key="2">
    <source>
        <dbReference type="SAM" id="SignalP"/>
    </source>
</evidence>
<protein>
    <submittedName>
        <fullName evidence="3">Uncharacterized protein</fullName>
    </submittedName>
</protein>
<evidence type="ECO:0000256" key="1">
    <source>
        <dbReference type="SAM" id="MobiDB-lite"/>
    </source>
</evidence>
<reference evidence="3" key="2">
    <citation type="submission" date="2025-09" db="UniProtKB">
        <authorList>
            <consortium name="Ensembl"/>
        </authorList>
    </citation>
    <scope>IDENTIFICATION</scope>
</reference>
<reference evidence="3" key="1">
    <citation type="submission" date="2025-08" db="UniProtKB">
        <authorList>
            <consortium name="Ensembl"/>
        </authorList>
    </citation>
    <scope>IDENTIFICATION</scope>
</reference>
<dbReference type="GeneTree" id="ENSGT00390000014141"/>
<feature type="chain" id="PRO_5034145814" evidence="2">
    <location>
        <begin position="28"/>
        <end position="291"/>
    </location>
</feature>
<keyword evidence="2" id="KW-0732">Signal</keyword>
<name>A0A8C8YG21_PROSS</name>
<organism evidence="3 4">
    <name type="scientific">Prolemur simus</name>
    <name type="common">Greater bamboo lemur</name>
    <name type="synonym">Hapalemur simus</name>
    <dbReference type="NCBI Taxonomy" id="1328070"/>
    <lineage>
        <taxon>Eukaryota</taxon>
        <taxon>Metazoa</taxon>
        <taxon>Chordata</taxon>
        <taxon>Craniata</taxon>
        <taxon>Vertebrata</taxon>
        <taxon>Euteleostomi</taxon>
        <taxon>Mammalia</taxon>
        <taxon>Eutheria</taxon>
        <taxon>Euarchontoglires</taxon>
        <taxon>Primates</taxon>
        <taxon>Strepsirrhini</taxon>
        <taxon>Lemuriformes</taxon>
        <taxon>Lemuridae</taxon>
        <taxon>Prolemur</taxon>
    </lineage>
</organism>
<dbReference type="Proteomes" id="UP000694414">
    <property type="component" value="Unplaced"/>
</dbReference>
<evidence type="ECO:0000313" key="4">
    <source>
        <dbReference type="Proteomes" id="UP000694414"/>
    </source>
</evidence>
<proteinExistence type="predicted"/>
<dbReference type="AlphaFoldDB" id="A0A8C8YG21"/>
<feature type="region of interest" description="Disordered" evidence="1">
    <location>
        <begin position="48"/>
        <end position="116"/>
    </location>
</feature>
<accession>A0A8C8YG21</accession>